<feature type="domain" description="Tail specific protease" evidence="1">
    <location>
        <begin position="183"/>
        <end position="397"/>
    </location>
</feature>
<protein>
    <submittedName>
        <fullName evidence="2">Peptidase S41</fullName>
    </submittedName>
</protein>
<sequence length="456" mass="51429">MKKIILLVLVFSLVSCFEDNDDVIIKASTKSIQDFIYTGLQTYYLYKDNQPDLANNRFESEQAYSDFLNSYESPASLFNHLQVSQDRFSFLVGDYRVLENALNGTNQTSGMEFGLRRTTNNEVFGYVRYVLPNTPAAEKGIERGMLFNRVNETYLTQDNYRSLLDQINYTIGLATFENGNLSDLSTSISLNQIQYTENPVFISDVFSVENQKIGYLMYNAFTSRFDAELNNAFGNFKAANLDELIIDLRYNSGGSVETCNDLCSMITGQFEGEVFTNQVYNNNFENQQRFFNAEIRNGAAINSLNLNKVYVLTTEATASASELLLSSLRPYIDVIQIGATTTGKFQASVTLYDSPDYSRTDRNLGHRYAMQPLVLKTVNANGFTDYFEGITPTYQQPEDYTNLGELGSLDEPLLNKAISIITGSGKSFSPAKSLEFIGESKMQSTVYQEMYLTDLE</sequence>
<dbReference type="RefSeq" id="WP_141421582.1">
    <property type="nucleotide sequence ID" value="NZ_VIAR01000005.1"/>
</dbReference>
<dbReference type="Gene3D" id="2.30.42.10">
    <property type="match status" value="1"/>
</dbReference>
<dbReference type="Pfam" id="PF18294">
    <property type="entry name" value="Pept_S41_N"/>
    <property type="match status" value="1"/>
</dbReference>
<dbReference type="AlphaFoldDB" id="A0A507ZRJ8"/>
<dbReference type="InterPro" id="IPR041613">
    <property type="entry name" value="Pept_S41_N"/>
</dbReference>
<dbReference type="GO" id="GO:0030288">
    <property type="term" value="C:outer membrane-bounded periplasmic space"/>
    <property type="evidence" value="ECO:0007669"/>
    <property type="project" value="TreeGrafter"/>
</dbReference>
<dbReference type="Gene3D" id="3.30.750.170">
    <property type="match status" value="1"/>
</dbReference>
<dbReference type="SMART" id="SM00245">
    <property type="entry name" value="TSPc"/>
    <property type="match status" value="1"/>
</dbReference>
<name>A0A507ZRJ8_9FLAO</name>
<evidence type="ECO:0000259" key="1">
    <source>
        <dbReference type="SMART" id="SM00245"/>
    </source>
</evidence>
<gene>
    <name evidence="2" type="ORF">FKR84_06995</name>
</gene>
<organism evidence="2 3">
    <name type="scientific">Haloflavibacter putidus</name>
    <dbReference type="NCBI Taxonomy" id="2576776"/>
    <lineage>
        <taxon>Bacteria</taxon>
        <taxon>Pseudomonadati</taxon>
        <taxon>Bacteroidota</taxon>
        <taxon>Flavobacteriia</taxon>
        <taxon>Flavobacteriales</taxon>
        <taxon>Flavobacteriaceae</taxon>
        <taxon>Haloflavibacter</taxon>
    </lineage>
</organism>
<dbReference type="GO" id="GO:0006508">
    <property type="term" value="P:proteolysis"/>
    <property type="evidence" value="ECO:0007669"/>
    <property type="project" value="InterPro"/>
</dbReference>
<dbReference type="Proteomes" id="UP000317169">
    <property type="component" value="Unassembled WGS sequence"/>
</dbReference>
<dbReference type="InterPro" id="IPR036034">
    <property type="entry name" value="PDZ_sf"/>
</dbReference>
<reference evidence="2 3" key="1">
    <citation type="submission" date="2019-06" db="EMBL/GenBank/DDBJ databases">
        <title>Flavibacter putida gen. nov., sp. nov., a novel marine bacterium of the family Flavobacteriaceae isolated from coastal seawater.</title>
        <authorList>
            <person name="Feng X."/>
        </authorList>
    </citation>
    <scope>NUCLEOTIDE SEQUENCE [LARGE SCALE GENOMIC DNA]</scope>
    <source>
        <strain evidence="2 3">PLHSN227</strain>
    </source>
</reference>
<dbReference type="CDD" id="cd07561">
    <property type="entry name" value="Peptidase_S41_CPP_like"/>
    <property type="match status" value="1"/>
</dbReference>
<dbReference type="PANTHER" id="PTHR32060">
    <property type="entry name" value="TAIL-SPECIFIC PROTEASE"/>
    <property type="match status" value="1"/>
</dbReference>
<dbReference type="SUPFAM" id="SSF52096">
    <property type="entry name" value="ClpP/crotonase"/>
    <property type="match status" value="1"/>
</dbReference>
<dbReference type="Gene3D" id="3.90.226.10">
    <property type="entry name" value="2-enoyl-CoA Hydratase, Chain A, domain 1"/>
    <property type="match status" value="1"/>
</dbReference>
<dbReference type="OrthoDB" id="7168509at2"/>
<dbReference type="PROSITE" id="PS51257">
    <property type="entry name" value="PROKAR_LIPOPROTEIN"/>
    <property type="match status" value="1"/>
</dbReference>
<dbReference type="InterPro" id="IPR029045">
    <property type="entry name" value="ClpP/crotonase-like_dom_sf"/>
</dbReference>
<dbReference type="EMBL" id="VIAR01000005">
    <property type="protein sequence ID" value="TQD39133.1"/>
    <property type="molecule type" value="Genomic_DNA"/>
</dbReference>
<dbReference type="GO" id="GO:0008236">
    <property type="term" value="F:serine-type peptidase activity"/>
    <property type="evidence" value="ECO:0007669"/>
    <property type="project" value="InterPro"/>
</dbReference>
<dbReference type="Pfam" id="PF03572">
    <property type="entry name" value="Peptidase_S41"/>
    <property type="match status" value="1"/>
</dbReference>
<dbReference type="InterPro" id="IPR005151">
    <property type="entry name" value="Tail-specific_protease"/>
</dbReference>
<evidence type="ECO:0000313" key="3">
    <source>
        <dbReference type="Proteomes" id="UP000317169"/>
    </source>
</evidence>
<accession>A0A507ZRJ8</accession>
<proteinExistence type="predicted"/>
<dbReference type="PANTHER" id="PTHR32060:SF30">
    <property type="entry name" value="CARBOXY-TERMINAL PROCESSING PROTEASE CTPA"/>
    <property type="match status" value="1"/>
</dbReference>
<evidence type="ECO:0000313" key="2">
    <source>
        <dbReference type="EMBL" id="TQD39133.1"/>
    </source>
</evidence>
<keyword evidence="3" id="KW-1185">Reference proteome</keyword>
<dbReference type="GO" id="GO:0007165">
    <property type="term" value="P:signal transduction"/>
    <property type="evidence" value="ECO:0007669"/>
    <property type="project" value="TreeGrafter"/>
</dbReference>
<comment type="caution">
    <text evidence="2">The sequence shown here is derived from an EMBL/GenBank/DDBJ whole genome shotgun (WGS) entry which is preliminary data.</text>
</comment>
<dbReference type="GO" id="GO:0004175">
    <property type="term" value="F:endopeptidase activity"/>
    <property type="evidence" value="ECO:0007669"/>
    <property type="project" value="TreeGrafter"/>
</dbReference>